<gene>
    <name evidence="1" type="primary">gb07445</name>
    <name evidence="1" type="ORF">PR202_gb07445</name>
</gene>
<organism evidence="1 2">
    <name type="scientific">Eleusine coracana subsp. coracana</name>
    <dbReference type="NCBI Taxonomy" id="191504"/>
    <lineage>
        <taxon>Eukaryota</taxon>
        <taxon>Viridiplantae</taxon>
        <taxon>Streptophyta</taxon>
        <taxon>Embryophyta</taxon>
        <taxon>Tracheophyta</taxon>
        <taxon>Spermatophyta</taxon>
        <taxon>Magnoliopsida</taxon>
        <taxon>Liliopsida</taxon>
        <taxon>Poales</taxon>
        <taxon>Poaceae</taxon>
        <taxon>PACMAD clade</taxon>
        <taxon>Chloridoideae</taxon>
        <taxon>Cynodonteae</taxon>
        <taxon>Eleusininae</taxon>
        <taxon>Eleusine</taxon>
    </lineage>
</organism>
<comment type="caution">
    <text evidence="1">The sequence shown here is derived from an EMBL/GenBank/DDBJ whole genome shotgun (WGS) entry which is preliminary data.</text>
</comment>
<proteinExistence type="predicted"/>
<evidence type="ECO:0000313" key="1">
    <source>
        <dbReference type="EMBL" id="GJN20115.1"/>
    </source>
</evidence>
<protein>
    <submittedName>
        <fullName evidence="1">Uncharacterized protein</fullName>
    </submittedName>
</protein>
<keyword evidence="2" id="KW-1185">Reference proteome</keyword>
<accession>A0AAV5ECA7</accession>
<evidence type="ECO:0000313" key="2">
    <source>
        <dbReference type="Proteomes" id="UP001054889"/>
    </source>
</evidence>
<dbReference type="Proteomes" id="UP001054889">
    <property type="component" value="Unassembled WGS sequence"/>
</dbReference>
<sequence>MQMRRSVGCWVLPDFEVGKLLGKRKKDSCLLDPGICCQRRVVQGADKMQTFNERCSATGELKIADFGWIVIVDLKFPLKPYVFAAVKDLISPIGL</sequence>
<name>A0AAV5ECA7_ELECO</name>
<dbReference type="AlphaFoldDB" id="A0AAV5ECA7"/>
<reference evidence="1" key="1">
    <citation type="journal article" date="2018" name="DNA Res.">
        <title>Multiple hybrid de novo genome assembly of finger millet, an orphan allotetraploid crop.</title>
        <authorList>
            <person name="Hatakeyama M."/>
            <person name="Aluri S."/>
            <person name="Balachadran M.T."/>
            <person name="Sivarajan S.R."/>
            <person name="Patrignani A."/>
            <person name="Gruter S."/>
            <person name="Poveda L."/>
            <person name="Shimizu-Inatsugi R."/>
            <person name="Baeten J."/>
            <person name="Francoijs K.J."/>
            <person name="Nataraja K.N."/>
            <person name="Reddy Y.A.N."/>
            <person name="Phadnis S."/>
            <person name="Ravikumar R.L."/>
            <person name="Schlapbach R."/>
            <person name="Sreeman S.M."/>
            <person name="Shimizu K.K."/>
        </authorList>
    </citation>
    <scope>NUCLEOTIDE SEQUENCE</scope>
</reference>
<reference evidence="1" key="2">
    <citation type="submission" date="2021-12" db="EMBL/GenBank/DDBJ databases">
        <title>Resequencing data analysis of finger millet.</title>
        <authorList>
            <person name="Hatakeyama M."/>
            <person name="Aluri S."/>
            <person name="Balachadran M.T."/>
            <person name="Sivarajan S.R."/>
            <person name="Poveda L."/>
            <person name="Shimizu-Inatsugi R."/>
            <person name="Schlapbach R."/>
            <person name="Sreeman S.M."/>
            <person name="Shimizu K.K."/>
        </authorList>
    </citation>
    <scope>NUCLEOTIDE SEQUENCE</scope>
</reference>
<dbReference type="EMBL" id="BQKI01000074">
    <property type="protein sequence ID" value="GJN20115.1"/>
    <property type="molecule type" value="Genomic_DNA"/>
</dbReference>